<sequence length="124" mass="14086">MATPSTPYAMAQTPKFQELKKAADSNNLEDVFHLLFTQQYTENEGLIMMLVKMRDDLTEKIKGLEKLIEEGEGFCVFHDEGHTGLEFMKETLERDKKVLAALIGVMDLACEGREEKKSHLLCFG</sequence>
<proteinExistence type="predicted"/>
<reference evidence="1 2" key="1">
    <citation type="journal article" date="2018" name="Mol. Plant">
        <title>The genome of Artemisia annua provides insight into the evolution of Asteraceae family and artemisinin biosynthesis.</title>
        <authorList>
            <person name="Shen Q."/>
            <person name="Zhang L."/>
            <person name="Liao Z."/>
            <person name="Wang S."/>
            <person name="Yan T."/>
            <person name="Shi P."/>
            <person name="Liu M."/>
            <person name="Fu X."/>
            <person name="Pan Q."/>
            <person name="Wang Y."/>
            <person name="Lv Z."/>
            <person name="Lu X."/>
            <person name="Zhang F."/>
            <person name="Jiang W."/>
            <person name="Ma Y."/>
            <person name="Chen M."/>
            <person name="Hao X."/>
            <person name="Li L."/>
            <person name="Tang Y."/>
            <person name="Lv G."/>
            <person name="Zhou Y."/>
            <person name="Sun X."/>
            <person name="Brodelius P.E."/>
            <person name="Rose J.K.C."/>
            <person name="Tang K."/>
        </authorList>
    </citation>
    <scope>NUCLEOTIDE SEQUENCE [LARGE SCALE GENOMIC DNA]</scope>
    <source>
        <strain evidence="2">cv. Huhao1</strain>
        <tissue evidence="1">Leaf</tissue>
    </source>
</reference>
<protein>
    <submittedName>
        <fullName evidence="1">Uncharacterized protein</fullName>
    </submittedName>
</protein>
<organism evidence="1 2">
    <name type="scientific">Artemisia annua</name>
    <name type="common">Sweet wormwood</name>
    <dbReference type="NCBI Taxonomy" id="35608"/>
    <lineage>
        <taxon>Eukaryota</taxon>
        <taxon>Viridiplantae</taxon>
        <taxon>Streptophyta</taxon>
        <taxon>Embryophyta</taxon>
        <taxon>Tracheophyta</taxon>
        <taxon>Spermatophyta</taxon>
        <taxon>Magnoliopsida</taxon>
        <taxon>eudicotyledons</taxon>
        <taxon>Gunneridae</taxon>
        <taxon>Pentapetalae</taxon>
        <taxon>asterids</taxon>
        <taxon>campanulids</taxon>
        <taxon>Asterales</taxon>
        <taxon>Asteraceae</taxon>
        <taxon>Asteroideae</taxon>
        <taxon>Anthemideae</taxon>
        <taxon>Artemisiinae</taxon>
        <taxon>Artemisia</taxon>
    </lineage>
</organism>
<keyword evidence="2" id="KW-1185">Reference proteome</keyword>
<accession>A0A2U1MQB1</accession>
<dbReference type="EMBL" id="PKPP01004638">
    <property type="protein sequence ID" value="PWA63448.1"/>
    <property type="molecule type" value="Genomic_DNA"/>
</dbReference>
<evidence type="ECO:0000313" key="2">
    <source>
        <dbReference type="Proteomes" id="UP000245207"/>
    </source>
</evidence>
<comment type="caution">
    <text evidence="1">The sequence shown here is derived from an EMBL/GenBank/DDBJ whole genome shotgun (WGS) entry which is preliminary data.</text>
</comment>
<dbReference type="AlphaFoldDB" id="A0A2U1MQB1"/>
<evidence type="ECO:0000313" key="1">
    <source>
        <dbReference type="EMBL" id="PWA63448.1"/>
    </source>
</evidence>
<gene>
    <name evidence="1" type="ORF">CTI12_AA352840</name>
</gene>
<name>A0A2U1MQB1_ARTAN</name>
<dbReference type="Proteomes" id="UP000245207">
    <property type="component" value="Unassembled WGS sequence"/>
</dbReference>